<evidence type="ECO:0000313" key="1">
    <source>
        <dbReference type="EMBL" id="KAH3709186.1"/>
    </source>
</evidence>
<protein>
    <submittedName>
        <fullName evidence="1">Uncharacterized protein</fullName>
    </submittedName>
</protein>
<dbReference type="AlphaFoldDB" id="A0A9D4BMD7"/>
<gene>
    <name evidence="1" type="ORF">DPMN_068648</name>
</gene>
<organism evidence="1 2">
    <name type="scientific">Dreissena polymorpha</name>
    <name type="common">Zebra mussel</name>
    <name type="synonym">Mytilus polymorpha</name>
    <dbReference type="NCBI Taxonomy" id="45954"/>
    <lineage>
        <taxon>Eukaryota</taxon>
        <taxon>Metazoa</taxon>
        <taxon>Spiralia</taxon>
        <taxon>Lophotrochozoa</taxon>
        <taxon>Mollusca</taxon>
        <taxon>Bivalvia</taxon>
        <taxon>Autobranchia</taxon>
        <taxon>Heteroconchia</taxon>
        <taxon>Euheterodonta</taxon>
        <taxon>Imparidentia</taxon>
        <taxon>Neoheterodontei</taxon>
        <taxon>Myida</taxon>
        <taxon>Dreissenoidea</taxon>
        <taxon>Dreissenidae</taxon>
        <taxon>Dreissena</taxon>
    </lineage>
</organism>
<accession>A0A9D4BMD7</accession>
<sequence>MQVRRRLWRLAPSHTVWESPAGASPVLKTLWHRRRLSGCLLLVFRWYWHRRRLSWNLLQVLIWYGRPSETVANCLGLSYRCSDDLGTVADCLGVSWHMFWVPTKRQATSSRGVRGRLRSLESMSNNALSTDDRRFLLNPVIVARRLFAGTTIVARPWSLSLNRTQVRVAQTKRPSSFTAFL</sequence>
<dbReference type="EMBL" id="JAIWYP010000014">
    <property type="protein sequence ID" value="KAH3709186.1"/>
    <property type="molecule type" value="Genomic_DNA"/>
</dbReference>
<evidence type="ECO:0000313" key="2">
    <source>
        <dbReference type="Proteomes" id="UP000828390"/>
    </source>
</evidence>
<comment type="caution">
    <text evidence="1">The sequence shown here is derived from an EMBL/GenBank/DDBJ whole genome shotgun (WGS) entry which is preliminary data.</text>
</comment>
<keyword evidence="2" id="KW-1185">Reference proteome</keyword>
<reference evidence="1" key="2">
    <citation type="submission" date="2020-11" db="EMBL/GenBank/DDBJ databases">
        <authorList>
            <person name="McCartney M.A."/>
            <person name="Auch B."/>
            <person name="Kono T."/>
            <person name="Mallez S."/>
            <person name="Becker A."/>
            <person name="Gohl D.M."/>
            <person name="Silverstein K.A.T."/>
            <person name="Koren S."/>
            <person name="Bechman K.B."/>
            <person name="Herman A."/>
            <person name="Abrahante J.E."/>
            <person name="Garbe J."/>
        </authorList>
    </citation>
    <scope>NUCLEOTIDE SEQUENCE</scope>
    <source>
        <strain evidence="1">Duluth1</strain>
        <tissue evidence="1">Whole animal</tissue>
    </source>
</reference>
<dbReference type="Proteomes" id="UP000828390">
    <property type="component" value="Unassembled WGS sequence"/>
</dbReference>
<reference evidence="1" key="1">
    <citation type="journal article" date="2019" name="bioRxiv">
        <title>The Genome of the Zebra Mussel, Dreissena polymorpha: A Resource for Invasive Species Research.</title>
        <authorList>
            <person name="McCartney M.A."/>
            <person name="Auch B."/>
            <person name="Kono T."/>
            <person name="Mallez S."/>
            <person name="Zhang Y."/>
            <person name="Obille A."/>
            <person name="Becker A."/>
            <person name="Abrahante J.E."/>
            <person name="Garbe J."/>
            <person name="Badalamenti J.P."/>
            <person name="Herman A."/>
            <person name="Mangelson H."/>
            <person name="Liachko I."/>
            <person name="Sullivan S."/>
            <person name="Sone E.D."/>
            <person name="Koren S."/>
            <person name="Silverstein K.A.T."/>
            <person name="Beckman K.B."/>
            <person name="Gohl D.M."/>
        </authorList>
    </citation>
    <scope>NUCLEOTIDE SEQUENCE</scope>
    <source>
        <strain evidence="1">Duluth1</strain>
        <tissue evidence="1">Whole animal</tissue>
    </source>
</reference>
<proteinExistence type="predicted"/>
<name>A0A9D4BMD7_DREPO</name>